<evidence type="ECO:0000313" key="1">
    <source>
        <dbReference type="EMBL" id="GFS45535.1"/>
    </source>
</evidence>
<dbReference type="Proteomes" id="UP000585474">
    <property type="component" value="Unassembled WGS sequence"/>
</dbReference>
<reference evidence="2" key="1">
    <citation type="submission" date="2019-07" db="EMBL/GenBank/DDBJ databases">
        <title>De Novo Assembly of kiwifruit Actinidia rufa.</title>
        <authorList>
            <person name="Sugita-Konishi S."/>
            <person name="Sato K."/>
            <person name="Mori E."/>
            <person name="Abe Y."/>
            <person name="Kisaki G."/>
            <person name="Hamano K."/>
            <person name="Suezawa K."/>
            <person name="Otani M."/>
            <person name="Fukuda T."/>
            <person name="Manabe T."/>
            <person name="Gomi K."/>
            <person name="Tabuchi M."/>
            <person name="Akimitsu K."/>
            <person name="Kataoka I."/>
        </authorList>
    </citation>
    <scope>NUCLEOTIDE SEQUENCE [LARGE SCALE GENOMIC DNA]</scope>
    <source>
        <strain evidence="2">cv. Fuchu</strain>
    </source>
</reference>
<protein>
    <submittedName>
        <fullName evidence="1">Uncharacterized protein</fullName>
    </submittedName>
</protein>
<comment type="caution">
    <text evidence="1">The sequence shown here is derived from an EMBL/GenBank/DDBJ whole genome shotgun (WGS) entry which is preliminary data.</text>
</comment>
<dbReference type="EMBL" id="BJWL01000450">
    <property type="protein sequence ID" value="GFS45535.1"/>
    <property type="molecule type" value="Genomic_DNA"/>
</dbReference>
<dbReference type="AlphaFoldDB" id="A0A7J0E134"/>
<name>A0A7J0E134_9ERIC</name>
<accession>A0A7J0E134</accession>
<organism evidence="1 2">
    <name type="scientific">Actinidia rufa</name>
    <dbReference type="NCBI Taxonomy" id="165716"/>
    <lineage>
        <taxon>Eukaryota</taxon>
        <taxon>Viridiplantae</taxon>
        <taxon>Streptophyta</taxon>
        <taxon>Embryophyta</taxon>
        <taxon>Tracheophyta</taxon>
        <taxon>Spermatophyta</taxon>
        <taxon>Magnoliopsida</taxon>
        <taxon>eudicotyledons</taxon>
        <taxon>Gunneridae</taxon>
        <taxon>Pentapetalae</taxon>
        <taxon>asterids</taxon>
        <taxon>Ericales</taxon>
        <taxon>Actinidiaceae</taxon>
        <taxon>Actinidia</taxon>
    </lineage>
</organism>
<keyword evidence="2" id="KW-1185">Reference proteome</keyword>
<gene>
    <name evidence="1" type="ORF">Acr_00g0096620</name>
</gene>
<sequence length="134" mass="14755">MGAVRGNIAMQVTFYPLMCPGIAADRCLSTELRRTDPAELAIERQPSSGACTISARASKCGLSKVPRPCSLPRQCHHRKYLEWKVWRWKYFLSVDEGSMESLGVCLDGEGSMAMESLTRSLSHGDGKGCMEPLT</sequence>
<proteinExistence type="predicted"/>
<evidence type="ECO:0000313" key="2">
    <source>
        <dbReference type="Proteomes" id="UP000585474"/>
    </source>
</evidence>